<dbReference type="Proteomes" id="UP000481153">
    <property type="component" value="Unassembled WGS sequence"/>
</dbReference>
<name>A0A6G0WYC1_9STRA</name>
<dbReference type="VEuPathDB" id="FungiDB:AeMF1_015340"/>
<sequence>MTIEHCIGMIKSRFSRLRDGFFTIMRDTECHEMVIRMILACIMLHNICISKDDERNEEYDVDTPQIEVHGALEPDHDDDVWTPANEFQLEIQKHLVLRHFN</sequence>
<comment type="caution">
    <text evidence="1">The sequence shown here is derived from an EMBL/GenBank/DDBJ whole genome shotgun (WGS) entry which is preliminary data.</text>
</comment>
<organism evidence="1 2">
    <name type="scientific">Aphanomyces euteiches</name>
    <dbReference type="NCBI Taxonomy" id="100861"/>
    <lineage>
        <taxon>Eukaryota</taxon>
        <taxon>Sar</taxon>
        <taxon>Stramenopiles</taxon>
        <taxon>Oomycota</taxon>
        <taxon>Saprolegniomycetes</taxon>
        <taxon>Saprolegniales</taxon>
        <taxon>Verrucalvaceae</taxon>
        <taxon>Aphanomyces</taxon>
    </lineage>
</organism>
<accession>A0A6G0WYC1</accession>
<keyword evidence="2" id="KW-1185">Reference proteome</keyword>
<reference evidence="1 2" key="1">
    <citation type="submission" date="2019-07" db="EMBL/GenBank/DDBJ databases">
        <title>Genomics analysis of Aphanomyces spp. identifies a new class of oomycete effector associated with host adaptation.</title>
        <authorList>
            <person name="Gaulin E."/>
        </authorList>
    </citation>
    <scope>NUCLEOTIDE SEQUENCE [LARGE SCALE GENOMIC DNA]</scope>
    <source>
        <strain evidence="1 2">ATCC 201684</strain>
    </source>
</reference>
<evidence type="ECO:0000313" key="1">
    <source>
        <dbReference type="EMBL" id="KAF0732580.1"/>
    </source>
</evidence>
<gene>
    <name evidence="1" type="ORF">Ae201684_010288</name>
</gene>
<evidence type="ECO:0008006" key="3">
    <source>
        <dbReference type="Google" id="ProtNLM"/>
    </source>
</evidence>
<proteinExistence type="predicted"/>
<protein>
    <recommendedName>
        <fullName evidence="3">DDE Tnp4 domain-containing protein</fullName>
    </recommendedName>
</protein>
<evidence type="ECO:0000313" key="2">
    <source>
        <dbReference type="Proteomes" id="UP000481153"/>
    </source>
</evidence>
<dbReference type="EMBL" id="VJMJ01000130">
    <property type="protein sequence ID" value="KAF0732580.1"/>
    <property type="molecule type" value="Genomic_DNA"/>
</dbReference>
<dbReference type="AlphaFoldDB" id="A0A6G0WYC1"/>